<dbReference type="SUPFAM" id="SSF56349">
    <property type="entry name" value="DNA breaking-rejoining enzymes"/>
    <property type="match status" value="1"/>
</dbReference>
<dbReference type="InterPro" id="IPR013762">
    <property type="entry name" value="Integrase-like_cat_sf"/>
</dbReference>
<keyword evidence="1" id="KW-0233">DNA recombination</keyword>
<sequence>MKYIQEWLGHSNIATTADIYSHLEVSDMIPLASTIEKAMQVPDNPESSNLLSFV</sequence>
<reference evidence="2" key="1">
    <citation type="submission" date="2019-11" db="EMBL/GenBank/DDBJ databases">
        <authorList>
            <person name="Feng L."/>
        </authorList>
    </citation>
    <scope>NUCLEOTIDE SEQUENCE</scope>
    <source>
        <strain evidence="2">ElimosumLFYP34</strain>
    </source>
</reference>
<dbReference type="InterPro" id="IPR011010">
    <property type="entry name" value="DNA_brk_join_enz"/>
</dbReference>
<name>A0A6N3GPY1_EUBLI</name>
<dbReference type="GO" id="GO:0003677">
    <property type="term" value="F:DNA binding"/>
    <property type="evidence" value="ECO:0007669"/>
    <property type="project" value="InterPro"/>
</dbReference>
<protein>
    <recommendedName>
        <fullName evidence="3">Phage integrase family protein</fullName>
    </recommendedName>
</protein>
<dbReference type="Gene3D" id="1.10.443.10">
    <property type="entry name" value="Intergrase catalytic core"/>
    <property type="match status" value="1"/>
</dbReference>
<organism evidence="2">
    <name type="scientific">Eubacterium limosum</name>
    <dbReference type="NCBI Taxonomy" id="1736"/>
    <lineage>
        <taxon>Bacteria</taxon>
        <taxon>Bacillati</taxon>
        <taxon>Bacillota</taxon>
        <taxon>Clostridia</taxon>
        <taxon>Eubacteriales</taxon>
        <taxon>Eubacteriaceae</taxon>
        <taxon>Eubacterium</taxon>
    </lineage>
</organism>
<dbReference type="GO" id="GO:0006310">
    <property type="term" value="P:DNA recombination"/>
    <property type="evidence" value="ECO:0007669"/>
    <property type="project" value="UniProtKB-KW"/>
</dbReference>
<evidence type="ECO:0000256" key="1">
    <source>
        <dbReference type="ARBA" id="ARBA00023172"/>
    </source>
</evidence>
<dbReference type="EMBL" id="CACRTR010000023">
    <property type="protein sequence ID" value="VYU66405.1"/>
    <property type="molecule type" value="Genomic_DNA"/>
</dbReference>
<evidence type="ECO:0000313" key="2">
    <source>
        <dbReference type="EMBL" id="VYU66405.1"/>
    </source>
</evidence>
<dbReference type="GO" id="GO:0015074">
    <property type="term" value="P:DNA integration"/>
    <property type="evidence" value="ECO:0007669"/>
    <property type="project" value="InterPro"/>
</dbReference>
<evidence type="ECO:0008006" key="3">
    <source>
        <dbReference type="Google" id="ProtNLM"/>
    </source>
</evidence>
<proteinExistence type="predicted"/>
<accession>A0A6N3GPY1</accession>
<dbReference type="AlphaFoldDB" id="A0A6N3GPY1"/>
<gene>
    <name evidence="2" type="ORF">ELLFYP34_00634</name>
</gene>